<dbReference type="EMBL" id="JASJUT010000010">
    <property type="protein sequence ID" value="MDK2597441.1"/>
    <property type="molecule type" value="Genomic_DNA"/>
</dbReference>
<sequence>MKIAYTLLILISFFFISAKATEAETLTASELKKAVNFINELQNKILMAGSQVSDVDTLFSHYTEDFVYIHEVYGGTYTRKHLYNNYVKFLKAGNYQRKNDRYKVTAVIVGHNAVSVERQEIFEGEIVKHLSVFEFKGHKVSKIIEYWK</sequence>
<dbReference type="InterPro" id="IPR032710">
    <property type="entry name" value="NTF2-like_dom_sf"/>
</dbReference>
<keyword evidence="3" id="KW-1185">Reference proteome</keyword>
<evidence type="ECO:0008006" key="4">
    <source>
        <dbReference type="Google" id="ProtNLM"/>
    </source>
</evidence>
<name>A0ABT7EQW5_9GAMM</name>
<dbReference type="SUPFAM" id="SSF54427">
    <property type="entry name" value="NTF2-like"/>
    <property type="match status" value="1"/>
</dbReference>
<proteinExistence type="predicted"/>
<evidence type="ECO:0000313" key="3">
    <source>
        <dbReference type="Proteomes" id="UP001231915"/>
    </source>
</evidence>
<keyword evidence="1" id="KW-0732">Signal</keyword>
<protein>
    <recommendedName>
        <fullName evidence="4">SnoaL-like domain-containing protein</fullName>
    </recommendedName>
</protein>
<dbReference type="RefSeq" id="WP_284138305.1">
    <property type="nucleotide sequence ID" value="NZ_JASJUT010000010.1"/>
</dbReference>
<dbReference type="Gene3D" id="3.10.450.50">
    <property type="match status" value="1"/>
</dbReference>
<organism evidence="2 3">
    <name type="scientific">Pseudoalteromonas obscura</name>
    <dbReference type="NCBI Taxonomy" id="3048491"/>
    <lineage>
        <taxon>Bacteria</taxon>
        <taxon>Pseudomonadati</taxon>
        <taxon>Pseudomonadota</taxon>
        <taxon>Gammaproteobacteria</taxon>
        <taxon>Alteromonadales</taxon>
        <taxon>Pseudoalteromonadaceae</taxon>
        <taxon>Pseudoalteromonas</taxon>
    </lineage>
</organism>
<dbReference type="Proteomes" id="UP001231915">
    <property type="component" value="Unassembled WGS sequence"/>
</dbReference>
<accession>A0ABT7EQW5</accession>
<comment type="caution">
    <text evidence="2">The sequence shown here is derived from an EMBL/GenBank/DDBJ whole genome shotgun (WGS) entry which is preliminary data.</text>
</comment>
<evidence type="ECO:0000313" key="2">
    <source>
        <dbReference type="EMBL" id="MDK2597441.1"/>
    </source>
</evidence>
<feature type="signal peptide" evidence="1">
    <location>
        <begin position="1"/>
        <end position="20"/>
    </location>
</feature>
<feature type="chain" id="PRO_5045251352" description="SnoaL-like domain-containing protein" evidence="1">
    <location>
        <begin position="21"/>
        <end position="148"/>
    </location>
</feature>
<evidence type="ECO:0000256" key="1">
    <source>
        <dbReference type="SAM" id="SignalP"/>
    </source>
</evidence>
<gene>
    <name evidence="2" type="ORF">QNM18_20490</name>
</gene>
<reference evidence="2 3" key="1">
    <citation type="submission" date="2023-05" db="EMBL/GenBank/DDBJ databases">
        <title>Pseudoalteromonas ardens sp. nov., Pseudoalteromonas obscura sp. nov., and Pseudoalteromonas umbrosa sp. nov., isolated from the coral Montipora capitata.</title>
        <authorList>
            <person name="Thomas E.M."/>
            <person name="Smith E.M."/>
            <person name="Papke E."/>
            <person name="Shlafstein M.D."/>
            <person name="Oline D.K."/>
            <person name="Videau P."/>
            <person name="Saw J.H."/>
            <person name="Strangman W.K."/>
            <person name="Ushijima B."/>
        </authorList>
    </citation>
    <scope>NUCLEOTIDE SEQUENCE [LARGE SCALE GENOMIC DNA]</scope>
    <source>
        <strain evidence="2 3">P94</strain>
    </source>
</reference>